<evidence type="ECO:0000313" key="3">
    <source>
        <dbReference type="Proteomes" id="UP000696413"/>
    </source>
</evidence>
<comment type="caution">
    <text evidence="2">The sequence shown here is derived from an EMBL/GenBank/DDBJ whole genome shotgun (WGS) entry which is preliminary data.</text>
</comment>
<sequence>MIAAAAPVNDPQQVFKGNTLGSRRENWQDEAWKFYRTIGELGYYVRWRKNSCSRVRLIASEIDPDTGRPTGGIDPDNAEGLRAAQIVRDMAGGPLGQAELIKRAVEVLTVPGELWIAILQRPRGQAKWPDGLDAPERWFVLTRKQIESGKKKGEVLLKLPDGSKHTFDKSNGDGMFRVWNQDAEDASEASSPVQACLEPLREIERTSRKIANADDSRLMNNGLLMIPSEASLPDNQAPKAAGQPTVPGAPAVPPGQRRVATSLQQMIVAVSKEGLKDAKSAASNAPVVVAAPGEHLKYVQHIEFGKESTKVDLEKRNDAIARLAMGLDMDPARLLGLGTNTNHWSSRQISDEDVQLHVAPVMQTLCQAIYQCALRNVLADARIDPDKYVLWYDASELTVDPDKTDEAKDAFEKGTITAEALVRQYGLPDDAMYDFETLEGWRQWAQDRVSQDPTLIRTLLPLLDPSLQALDFPEPPRALPSGEDDEDRENSRDVEEKRRAEDGEEPDTEDNAPRGEHAGGRSTELAVVDLLVGRALELAGKRRRTRSDMDRLRNIPTHLTHRFMGPVADAEVARLIKGWDDIFDDEFAAAHGVDPERVRAAVKRRVQRELTAALIDGQVV</sequence>
<feature type="compositionally biased region" description="Low complexity" evidence="1">
    <location>
        <begin position="240"/>
        <end position="249"/>
    </location>
</feature>
<reference evidence="2 3" key="1">
    <citation type="submission" date="2021-05" db="EMBL/GenBank/DDBJ databases">
        <title>Draft Genome Sequences of Clinical Respiratory Isolates of Mycobacterium goodii Recovered in Ireland.</title>
        <authorList>
            <person name="Flanagan P.R."/>
            <person name="Mok S."/>
            <person name="Roycroft E."/>
            <person name="Rogers T.R."/>
            <person name="Fitzgibbon M."/>
        </authorList>
    </citation>
    <scope>NUCLEOTIDE SEQUENCE [LARGE SCALE GENOMIC DNA]</scope>
    <source>
        <strain evidence="2 3">14IE55</strain>
    </source>
</reference>
<proteinExistence type="predicted"/>
<dbReference type="EMBL" id="JAHBOM010000010">
    <property type="protein sequence ID" value="MBU8824130.1"/>
    <property type="molecule type" value="Genomic_DNA"/>
</dbReference>
<feature type="compositionally biased region" description="Basic and acidic residues" evidence="1">
    <location>
        <begin position="489"/>
        <end position="501"/>
    </location>
</feature>
<dbReference type="Proteomes" id="UP000696413">
    <property type="component" value="Unassembled WGS sequence"/>
</dbReference>
<feature type="region of interest" description="Disordered" evidence="1">
    <location>
        <begin position="467"/>
        <end position="522"/>
    </location>
</feature>
<evidence type="ECO:0008006" key="4">
    <source>
        <dbReference type="Google" id="ProtNLM"/>
    </source>
</evidence>
<evidence type="ECO:0000256" key="1">
    <source>
        <dbReference type="SAM" id="MobiDB-lite"/>
    </source>
</evidence>
<accession>A0ABS6HNC3</accession>
<feature type="region of interest" description="Disordered" evidence="1">
    <location>
        <begin position="230"/>
        <end position="255"/>
    </location>
</feature>
<name>A0ABS6HNC3_MYCGD</name>
<keyword evidence="3" id="KW-1185">Reference proteome</keyword>
<evidence type="ECO:0000313" key="2">
    <source>
        <dbReference type="EMBL" id="MBU8824130.1"/>
    </source>
</evidence>
<gene>
    <name evidence="2" type="ORF">KL859_14795</name>
</gene>
<protein>
    <recommendedName>
        <fullName evidence="4">Portal protein</fullName>
    </recommendedName>
</protein>
<organism evidence="2 3">
    <name type="scientific">Mycolicibacterium goodii</name>
    <name type="common">Mycobacterium goodii</name>
    <dbReference type="NCBI Taxonomy" id="134601"/>
    <lineage>
        <taxon>Bacteria</taxon>
        <taxon>Bacillati</taxon>
        <taxon>Actinomycetota</taxon>
        <taxon>Actinomycetes</taxon>
        <taxon>Mycobacteriales</taxon>
        <taxon>Mycobacteriaceae</taxon>
        <taxon>Mycolicibacterium</taxon>
    </lineage>
</organism>